<dbReference type="CDD" id="cd00082">
    <property type="entry name" value="HisKA"/>
    <property type="match status" value="1"/>
</dbReference>
<dbReference type="RefSeq" id="WP_272141272.1">
    <property type="nucleotide sequence ID" value="NZ_JAQNDM010000002.1"/>
</dbReference>
<dbReference type="EMBL" id="JAQNDM010000002">
    <property type="protein sequence ID" value="MDC0711316.1"/>
    <property type="molecule type" value="Genomic_DNA"/>
</dbReference>
<keyword evidence="3" id="KW-0597">Phosphoprotein</keyword>
<name>A0ABT5DG29_9BACT</name>
<dbReference type="PANTHER" id="PTHR43642:SF1">
    <property type="entry name" value="HYBRID SIGNAL TRANSDUCTION HISTIDINE KINASE G"/>
    <property type="match status" value="1"/>
</dbReference>
<dbReference type="Pfam" id="PF00069">
    <property type="entry name" value="Pkinase"/>
    <property type="match status" value="1"/>
</dbReference>
<evidence type="ECO:0000259" key="5">
    <source>
        <dbReference type="PROSITE" id="PS50011"/>
    </source>
</evidence>
<dbReference type="Pfam" id="PF13191">
    <property type="entry name" value="AAA_16"/>
    <property type="match status" value="1"/>
</dbReference>
<dbReference type="InterPro" id="IPR005467">
    <property type="entry name" value="His_kinase_dom"/>
</dbReference>
<reference evidence="7 8" key="1">
    <citation type="submission" date="2022-11" db="EMBL/GenBank/DDBJ databases">
        <title>Minimal conservation of predation-associated metabolite biosynthetic gene clusters underscores biosynthetic potential of Myxococcota including descriptions for ten novel species: Archangium lansinium sp. nov., Myxococcus landrumus sp. nov., Nannocystis bai.</title>
        <authorList>
            <person name="Ahearne A."/>
            <person name="Stevens C."/>
            <person name="Dowd S."/>
        </authorList>
    </citation>
    <scope>NUCLEOTIDE SEQUENCE [LARGE SCALE GENOMIC DNA]</scope>
    <source>
        <strain evidence="7 8">NCWAL01</strain>
    </source>
</reference>
<feature type="domain" description="Protein kinase" evidence="5">
    <location>
        <begin position="9"/>
        <end position="276"/>
    </location>
</feature>
<proteinExistence type="predicted"/>
<dbReference type="Gene3D" id="3.40.50.300">
    <property type="entry name" value="P-loop containing nucleotide triphosphate hydrolases"/>
    <property type="match status" value="1"/>
</dbReference>
<keyword evidence="8" id="KW-1185">Reference proteome</keyword>
<evidence type="ECO:0000256" key="2">
    <source>
        <dbReference type="ARBA" id="ARBA00012438"/>
    </source>
</evidence>
<dbReference type="Gene3D" id="1.10.510.10">
    <property type="entry name" value="Transferase(Phosphotransferase) domain 1"/>
    <property type="match status" value="1"/>
</dbReference>
<dbReference type="InterPro" id="IPR027417">
    <property type="entry name" value="P-loop_NTPase"/>
</dbReference>
<dbReference type="InterPro" id="IPR003018">
    <property type="entry name" value="GAF"/>
</dbReference>
<dbReference type="Gene3D" id="3.30.565.10">
    <property type="entry name" value="Histidine kinase-like ATPase, C-terminal domain"/>
    <property type="match status" value="1"/>
</dbReference>
<gene>
    <name evidence="7" type="ORF">POL68_22795</name>
</gene>
<evidence type="ECO:0000256" key="1">
    <source>
        <dbReference type="ARBA" id="ARBA00000085"/>
    </source>
</evidence>
<dbReference type="SMART" id="SM00065">
    <property type="entry name" value="GAF"/>
    <property type="match status" value="1"/>
</dbReference>
<dbReference type="SUPFAM" id="SSF55781">
    <property type="entry name" value="GAF domain-like"/>
    <property type="match status" value="1"/>
</dbReference>
<dbReference type="SUPFAM" id="SSF48452">
    <property type="entry name" value="TPR-like"/>
    <property type="match status" value="2"/>
</dbReference>
<evidence type="ECO:0000256" key="4">
    <source>
        <dbReference type="SAM" id="Coils"/>
    </source>
</evidence>
<comment type="catalytic activity">
    <reaction evidence="1">
        <text>ATP + protein L-histidine = ADP + protein N-phospho-L-histidine.</text>
        <dbReference type="EC" id="2.7.13.3"/>
    </reaction>
</comment>
<dbReference type="SUPFAM" id="SSF47384">
    <property type="entry name" value="Homodimeric domain of signal transducing histidine kinase"/>
    <property type="match status" value="1"/>
</dbReference>
<evidence type="ECO:0000259" key="6">
    <source>
        <dbReference type="PROSITE" id="PS50109"/>
    </source>
</evidence>
<dbReference type="Proteomes" id="UP001221838">
    <property type="component" value="Unassembled WGS sequence"/>
</dbReference>
<keyword evidence="4" id="KW-0175">Coiled coil</keyword>
<dbReference type="InterPro" id="IPR003594">
    <property type="entry name" value="HATPase_dom"/>
</dbReference>
<dbReference type="InterPro" id="IPR004358">
    <property type="entry name" value="Sig_transdc_His_kin-like_C"/>
</dbReference>
<dbReference type="Gene3D" id="3.30.450.40">
    <property type="match status" value="1"/>
</dbReference>
<dbReference type="PROSITE" id="PS50011">
    <property type="entry name" value="PROTEIN_KINASE_DOM"/>
    <property type="match status" value="1"/>
</dbReference>
<dbReference type="PRINTS" id="PR00344">
    <property type="entry name" value="BCTRLSENSOR"/>
</dbReference>
<dbReference type="Gene3D" id="1.10.287.130">
    <property type="match status" value="1"/>
</dbReference>
<dbReference type="Pfam" id="PF02518">
    <property type="entry name" value="HATPase_c"/>
    <property type="match status" value="1"/>
</dbReference>
<dbReference type="InterPro" id="IPR003661">
    <property type="entry name" value="HisK_dim/P_dom"/>
</dbReference>
<organism evidence="7 8">
    <name type="scientific">Stigmatella ashevillensis</name>
    <dbReference type="NCBI Taxonomy" id="2995309"/>
    <lineage>
        <taxon>Bacteria</taxon>
        <taxon>Pseudomonadati</taxon>
        <taxon>Myxococcota</taxon>
        <taxon>Myxococcia</taxon>
        <taxon>Myxococcales</taxon>
        <taxon>Cystobacterineae</taxon>
        <taxon>Archangiaceae</taxon>
        <taxon>Stigmatella</taxon>
    </lineage>
</organism>
<evidence type="ECO:0000313" key="7">
    <source>
        <dbReference type="EMBL" id="MDC0711316.1"/>
    </source>
</evidence>
<accession>A0ABT5DG29</accession>
<evidence type="ECO:0000313" key="8">
    <source>
        <dbReference type="Proteomes" id="UP001221838"/>
    </source>
</evidence>
<protein>
    <recommendedName>
        <fullName evidence="2">histidine kinase</fullName>
        <ecNumber evidence="2">2.7.13.3</ecNumber>
    </recommendedName>
</protein>
<dbReference type="SUPFAM" id="SSF52540">
    <property type="entry name" value="P-loop containing nucleoside triphosphate hydrolases"/>
    <property type="match status" value="1"/>
</dbReference>
<comment type="caution">
    <text evidence="7">The sequence shown here is derived from an EMBL/GenBank/DDBJ whole genome shotgun (WGS) entry which is preliminary data.</text>
</comment>
<evidence type="ECO:0000256" key="3">
    <source>
        <dbReference type="ARBA" id="ARBA00022553"/>
    </source>
</evidence>
<dbReference type="Pfam" id="PF01590">
    <property type="entry name" value="GAF"/>
    <property type="match status" value="1"/>
</dbReference>
<dbReference type="InterPro" id="IPR011990">
    <property type="entry name" value="TPR-like_helical_dom_sf"/>
</dbReference>
<dbReference type="InterPro" id="IPR036890">
    <property type="entry name" value="HATPase_C_sf"/>
</dbReference>
<dbReference type="InterPro" id="IPR029016">
    <property type="entry name" value="GAF-like_dom_sf"/>
</dbReference>
<dbReference type="InterPro" id="IPR036097">
    <property type="entry name" value="HisK_dim/P_sf"/>
</dbReference>
<feature type="domain" description="Histidine kinase" evidence="6">
    <location>
        <begin position="1547"/>
        <end position="1794"/>
    </location>
</feature>
<sequence length="1805" mass="201339">MNMQLVMGYEVTEVFQMGTRTVTYRGRRSADGQPVLLKLPSAEYPSIQDISLLKHEYQLARYLHLPGMVKSLGWVQQHGRPVLVLEDFGGVPLSAWVGHGSIALEFFLQLAVQLAGTLEQMHSRGVIHKDLHPGNILVHPKSGDVRMTGLGIASQLPRESQAAAPPALIEGTLAYMSPEQTGRMNRAMDYRTDFYSLGVTFYEVLTGRLPFTATNPMELVHCHIAQQPVPPHVLRSGIPLPLSSLVMKLLSKTAEERYQSAHGLRADFETCLARWLQAGELGAFHPGEQDIPDRLQMPPRLYGRSTEQSALLDAFERIGEGAKELVLVSGYSGTGKSSLMNELHKPVVRRYGYFISGKFEQFKEGPPYKSLLQAFQQLIRQLLAEGEARLVSWKAQLLEGLGASAEVLADVLPEVVIIIGPQPPLPPLAPVEARNRFRQAVQRFIQVFAKQEHPLVIALDDLQWADLASLDLLQFIVSNEDIRYLLLLGTYRDNEVDAPHPLMHMVGEVQKRKTKVTSLPLSPLSPQELARWLAEALSCTQEETGSLALLLHQKTHGNPFFVLEFLKTLHQDGLLRFDRDSHGELGGRRGGWIWDLNELRAVQITDNVVDLLVGKLQKLLPQTQAALRLAACIGNRFDSALLAIAYERTSRETAQDLWEAVQEGLILPLDSSYRLLEGPSPAQEDQGEEDIAIHYEFLHDRVQQAAYLLIEEPLRAQVHLTIGRLLRQHLPQSRLDEQLFGVANHLNAGAELIASEEERRQVAELNLAAGRKAKTASAYESARNYLMVGARLLGEAAWEQHPDLAYAIHLELAQCEYLTTRFNDADRRFELLLEKERTALHRVRIYIARTVQFLHLTKYEQAVETSVLALQLLGIQLSANPGQPEVLWQLARVRWQLRNQSPEELLNRPGQVPPEMREAMHLLSSLWFPAFVLKRQNLVELLVLKMMDISLSYGNSETSSFAYACYGLLSSSAFRDPKAGVKYGRIALALVRRFDDASVTCRTLFILACYFNGYAAHIRNNVELLDEAMQSSREAGNLVHLGYCMNLKLYTLCGLLDTPISETAGEARRYLEFGRRADAVKVVEGALIAQRWARELQGLPPEVLGSREHSLEPDGTITEDMERGLHYLLQLQVGYLFGRHEEVLELGARLESPLYKAMLEPSASLVHFHAFYCGLSALSLLPDAQGEARRSYLKRVERARRTLKRWALHSPQNTGHKYLLLQAELARRENNPGEAARLYDEAIQAARKNEYMHDAAIACERAAGFYLAQGRANLANSYLQDARFGYLTWGANSKVRALEAQYPQFMAQALSTVGSQARREGMAAISSSVELDLKTAIQMSQVLSGEIVLGQLLMRAMEFMLQNAGAGCGFLLMKEGERWVVEAEGVSGQHAVRGKQSLPVEQCEGLSPAIVNYVARTRESVVLRDAAREGLFTSDANIALRQPKSVLCAPLIHQKQLLGILYIENNLATDAFTPDRVEFLQLLSSQVAISIVNARLYERLEQKVEERTTELRKKNSELSVTLENLKQTQQILIHSEKMSSLGQLTAGIAHEIKNPINFVKNFAELSSEIVDETLAELQVNPERRVGEVMGSVAELLERLKGNTKGIVQHGSRANDIINGMLLHSRTAAGERMPTNLNALADQQVTLAYQGMQNKSLDGEVLVEKDFDPAIPKVEVVPQGIARVILNLVNNALYAASIHPRKLDKAGVTPRVRISTRALGRHVEIRVWDNGSGLPEKVRDRIFEPFFTTKPPGQGTGLGLSISHDIVVQGHGGTLRFETEEGRFTEFIVELPLSQNLALDESPGCG</sequence>
<dbReference type="SUPFAM" id="SSF56112">
    <property type="entry name" value="Protein kinase-like (PK-like)"/>
    <property type="match status" value="1"/>
</dbReference>
<feature type="coiled-coil region" evidence="4">
    <location>
        <begin position="1497"/>
        <end position="1528"/>
    </location>
</feature>
<dbReference type="SUPFAM" id="SSF55874">
    <property type="entry name" value="ATPase domain of HSP90 chaperone/DNA topoisomerase II/histidine kinase"/>
    <property type="match status" value="1"/>
</dbReference>
<dbReference type="PANTHER" id="PTHR43642">
    <property type="entry name" value="HYBRID SIGNAL TRANSDUCTION HISTIDINE KINASE G"/>
    <property type="match status" value="1"/>
</dbReference>
<dbReference type="EC" id="2.7.13.3" evidence="2"/>
<dbReference type="InterPro" id="IPR041664">
    <property type="entry name" value="AAA_16"/>
</dbReference>
<dbReference type="InterPro" id="IPR000719">
    <property type="entry name" value="Prot_kinase_dom"/>
</dbReference>
<dbReference type="CDD" id="cd14014">
    <property type="entry name" value="STKc_PknB_like"/>
    <property type="match status" value="1"/>
</dbReference>
<dbReference type="InterPro" id="IPR011009">
    <property type="entry name" value="Kinase-like_dom_sf"/>
</dbReference>
<dbReference type="SMART" id="SM00388">
    <property type="entry name" value="HisKA"/>
    <property type="match status" value="1"/>
</dbReference>
<dbReference type="SMART" id="SM00387">
    <property type="entry name" value="HATPase_c"/>
    <property type="match status" value="1"/>
</dbReference>
<dbReference type="InterPro" id="IPR053159">
    <property type="entry name" value="Hybrid_Histidine_Kinase"/>
</dbReference>
<dbReference type="PROSITE" id="PS50109">
    <property type="entry name" value="HIS_KIN"/>
    <property type="match status" value="1"/>
</dbReference>